<dbReference type="Proteomes" id="UP000694396">
    <property type="component" value="Unplaced"/>
</dbReference>
<evidence type="ECO:0000313" key="2">
    <source>
        <dbReference type="Proteomes" id="UP000694396"/>
    </source>
</evidence>
<sequence>KASDLIFPHQINIPFISSQQACCPLVSFPCCWQAVRWGTRPAQHSLTPTPPVLAHHTSLHCWINYLP</sequence>
<evidence type="ECO:0000313" key="1">
    <source>
        <dbReference type="Ensembl" id="ENSCRFP00000006919.1"/>
    </source>
</evidence>
<accession>A0A8C3QJ82</accession>
<organism evidence="1 2">
    <name type="scientific">Cyanoderma ruficeps</name>
    <name type="common">rufous-capped babbler</name>
    <dbReference type="NCBI Taxonomy" id="181631"/>
    <lineage>
        <taxon>Eukaryota</taxon>
        <taxon>Metazoa</taxon>
        <taxon>Chordata</taxon>
        <taxon>Craniata</taxon>
        <taxon>Vertebrata</taxon>
        <taxon>Euteleostomi</taxon>
        <taxon>Archelosauria</taxon>
        <taxon>Archosauria</taxon>
        <taxon>Dinosauria</taxon>
        <taxon>Saurischia</taxon>
        <taxon>Theropoda</taxon>
        <taxon>Coelurosauria</taxon>
        <taxon>Aves</taxon>
        <taxon>Neognathae</taxon>
        <taxon>Neoaves</taxon>
        <taxon>Telluraves</taxon>
        <taxon>Australaves</taxon>
        <taxon>Passeriformes</taxon>
        <taxon>Sylvioidea</taxon>
        <taxon>Timaliidae</taxon>
        <taxon>Cyanoderma</taxon>
    </lineage>
</organism>
<dbReference type="Ensembl" id="ENSCRFT00000007165.1">
    <property type="protein sequence ID" value="ENSCRFP00000006919.1"/>
    <property type="gene ID" value="ENSCRFG00000005465.1"/>
</dbReference>
<proteinExistence type="predicted"/>
<reference evidence="1" key="2">
    <citation type="submission" date="2025-09" db="UniProtKB">
        <authorList>
            <consortium name="Ensembl"/>
        </authorList>
    </citation>
    <scope>IDENTIFICATION</scope>
</reference>
<name>A0A8C3QJ82_9PASS</name>
<dbReference type="AlphaFoldDB" id="A0A8C3QJ82"/>
<protein>
    <submittedName>
        <fullName evidence="1">Uncharacterized protein</fullName>
    </submittedName>
</protein>
<keyword evidence="2" id="KW-1185">Reference proteome</keyword>
<reference evidence="1" key="1">
    <citation type="submission" date="2025-08" db="UniProtKB">
        <authorList>
            <consortium name="Ensembl"/>
        </authorList>
    </citation>
    <scope>IDENTIFICATION</scope>
</reference>